<name>A0ABY8QTW0_9MICO</name>
<dbReference type="GO" id="GO:0016853">
    <property type="term" value="F:isomerase activity"/>
    <property type="evidence" value="ECO:0007669"/>
    <property type="project" value="UniProtKB-KW"/>
</dbReference>
<accession>A0ABY8QTW0</accession>
<dbReference type="PANTHER" id="PTHR40267:SF1">
    <property type="entry name" value="BLR3294 PROTEIN"/>
    <property type="match status" value="1"/>
</dbReference>
<dbReference type="EMBL" id="CP090958">
    <property type="protein sequence ID" value="WGW12457.1"/>
    <property type="molecule type" value="Genomic_DNA"/>
</dbReference>
<keyword evidence="2" id="KW-1185">Reference proteome</keyword>
<dbReference type="Gene3D" id="3.40.50.12500">
    <property type="match status" value="1"/>
</dbReference>
<keyword evidence="1" id="KW-0413">Isomerase</keyword>
<dbReference type="Pfam" id="PF17645">
    <property type="entry name" value="Amdase"/>
    <property type="match status" value="1"/>
</dbReference>
<gene>
    <name evidence="1" type="ORF">LWF01_01430</name>
</gene>
<organism evidence="1 2">
    <name type="scientific">Saxibacter everestensis</name>
    <dbReference type="NCBI Taxonomy" id="2909229"/>
    <lineage>
        <taxon>Bacteria</taxon>
        <taxon>Bacillati</taxon>
        <taxon>Actinomycetota</taxon>
        <taxon>Actinomycetes</taxon>
        <taxon>Micrococcales</taxon>
        <taxon>Brevibacteriaceae</taxon>
        <taxon>Saxibacter</taxon>
    </lineage>
</organism>
<reference evidence="1 2" key="1">
    <citation type="submission" date="2023-05" db="EMBL/GenBank/DDBJ databases">
        <title>Lithophilousrod everest ZFBP1038 complete genpme.</title>
        <authorList>
            <person name="Tian M."/>
        </authorList>
    </citation>
    <scope>NUCLEOTIDE SEQUENCE [LARGE SCALE GENOMIC DNA]</scope>
    <source>
        <strain evidence="1 2">ZFBP1038</strain>
    </source>
</reference>
<dbReference type="InterPro" id="IPR026286">
    <property type="entry name" value="MaiA/AMDase"/>
</dbReference>
<evidence type="ECO:0000313" key="1">
    <source>
        <dbReference type="EMBL" id="WGW12457.1"/>
    </source>
</evidence>
<sequence length="239" mass="25065">MTTPTIGLLYPGVGADDDFPRLEQRLAGTLRLPVAYTAGGDVAHEVDELLAVGSAANLAAGAKEILAESPDAIVWTCTSGSFVFGLEGARQQAQEITDLVSVPASSTSLAFAAACHALDAKAVSVAASYPEDVARHFAKFLADAGVQVLSMRSQGIATAGEVGKLGRQQVIEMAQAADHEDAAAVLIPDTAMHSLDWIEDIERELGKPVLTANQVSVWEGLRIAGMPMRINELGALFRL</sequence>
<proteinExistence type="predicted"/>
<dbReference type="PANTHER" id="PTHR40267">
    <property type="entry name" value="BLR3294 PROTEIN"/>
    <property type="match status" value="1"/>
</dbReference>
<dbReference type="RefSeq" id="WP_349639257.1">
    <property type="nucleotide sequence ID" value="NZ_CP090958.1"/>
</dbReference>
<dbReference type="Proteomes" id="UP001209083">
    <property type="component" value="Chromosome"/>
</dbReference>
<protein>
    <submittedName>
        <fullName evidence="1">Maleate cis-trans isomerase</fullName>
    </submittedName>
</protein>
<dbReference type="InterPro" id="IPR053714">
    <property type="entry name" value="Iso_Racemase_Enz_sf"/>
</dbReference>
<evidence type="ECO:0000313" key="2">
    <source>
        <dbReference type="Proteomes" id="UP001209083"/>
    </source>
</evidence>